<feature type="transmembrane region" description="Helical" evidence="1">
    <location>
        <begin position="57"/>
        <end position="79"/>
    </location>
</feature>
<dbReference type="AlphaFoldDB" id="A0AB38VTU7"/>
<organism evidence="2 3">
    <name type="scientific">Corynebacterium kutscheri</name>
    <dbReference type="NCBI Taxonomy" id="35755"/>
    <lineage>
        <taxon>Bacteria</taxon>
        <taxon>Bacillati</taxon>
        <taxon>Actinomycetota</taxon>
        <taxon>Actinomycetes</taxon>
        <taxon>Mycobacteriales</taxon>
        <taxon>Corynebacteriaceae</taxon>
        <taxon>Corynebacterium</taxon>
    </lineage>
</organism>
<reference evidence="2 3" key="1">
    <citation type="submission" date="2018-12" db="EMBL/GenBank/DDBJ databases">
        <authorList>
            <consortium name="Pathogen Informatics"/>
        </authorList>
    </citation>
    <scope>NUCLEOTIDE SEQUENCE [LARGE SCALE GENOMIC DNA]</scope>
    <source>
        <strain evidence="2 3">NCTC949</strain>
    </source>
</reference>
<gene>
    <name evidence="2" type="ORF">NCTC949_02068</name>
</gene>
<keyword evidence="1" id="KW-1133">Transmembrane helix</keyword>
<dbReference type="Proteomes" id="UP000271380">
    <property type="component" value="Chromosome"/>
</dbReference>
<proteinExistence type="predicted"/>
<keyword evidence="1" id="KW-0472">Membrane</keyword>
<dbReference type="EMBL" id="LR134377">
    <property type="protein sequence ID" value="VEH08942.1"/>
    <property type="molecule type" value="Genomic_DNA"/>
</dbReference>
<protein>
    <submittedName>
        <fullName evidence="2">Uncharacterized protein</fullName>
    </submittedName>
</protein>
<keyword evidence="1" id="KW-0812">Transmembrane</keyword>
<name>A0AB38VTU7_9CORY</name>
<sequence length="82" mass="9196">MNEAILVCSFCIFGDATLGPDRKGTPWGAASTVDRLEIASFFFIIWFNAFPTESKFLFIRVYGTVVIFVSMHNNLFGYLEGS</sequence>
<accession>A0AB38VTU7</accession>
<evidence type="ECO:0000313" key="2">
    <source>
        <dbReference type="EMBL" id="VEH08942.1"/>
    </source>
</evidence>
<evidence type="ECO:0000313" key="3">
    <source>
        <dbReference type="Proteomes" id="UP000271380"/>
    </source>
</evidence>
<evidence type="ECO:0000256" key="1">
    <source>
        <dbReference type="SAM" id="Phobius"/>
    </source>
</evidence>